<feature type="transmembrane region" description="Helical" evidence="4">
    <location>
        <begin position="25"/>
        <end position="46"/>
    </location>
</feature>
<evidence type="ECO:0000256" key="1">
    <source>
        <dbReference type="ARBA" id="ARBA00022723"/>
    </source>
</evidence>
<accession>A0A4P7NAQ7</accession>
<sequence length="376" mass="41363">MAAVNYTRRKPPARPSRNRETGSRYLLKSFLYGVLAVLGAVAYYIASRQLGADTAQWLAHQASIIAATGNLDRLLASPAQQAAIPIQEAAGSIQHIDTPTPRHVIVSYHPLVIIVEDFLSQGEAAYIENLAQGGGRNVSHRGESTAPSSPRSLRFSVSTTDPIVQRVITRASSFQGFLPKQRVHAKVIRYATGQREKPHYVQSHREMPRKAARRHEATNACMVAGAGPRHGDVNNARAPERRRGHHKQTHHHHNSRHKKGLNPGFGCHSNGISVEERPEWETTISVVLKETCGGGCGTQFPKIHIDWSTEDRRWCDLVDCDEKVLTIRAKPGNAIFWKNTNAVGGRDDATLHTSLSGPNGNKVELNIWALNGMPAV</sequence>
<protein>
    <submittedName>
        <fullName evidence="5">Uncharacterized protein</fullName>
    </submittedName>
</protein>
<dbReference type="InterPro" id="IPR045054">
    <property type="entry name" value="P4HA-like"/>
</dbReference>
<dbReference type="Gene3D" id="2.60.120.620">
    <property type="entry name" value="q2cbj1_9rhob like domain"/>
    <property type="match status" value="1"/>
</dbReference>
<evidence type="ECO:0000313" key="5">
    <source>
        <dbReference type="EMBL" id="QBZ57270.1"/>
    </source>
</evidence>
<dbReference type="PANTHER" id="PTHR10869:SF246">
    <property type="entry name" value="TRANSMEMBRANE PROLYL 4-HYDROXYLASE"/>
    <property type="match status" value="1"/>
</dbReference>
<evidence type="ECO:0000313" key="6">
    <source>
        <dbReference type="Proteomes" id="UP000294847"/>
    </source>
</evidence>
<gene>
    <name evidence="5" type="ORF">PoMZ_02194</name>
</gene>
<dbReference type="GO" id="GO:0046872">
    <property type="term" value="F:metal ion binding"/>
    <property type="evidence" value="ECO:0007669"/>
    <property type="project" value="UniProtKB-KW"/>
</dbReference>
<evidence type="ECO:0000256" key="4">
    <source>
        <dbReference type="SAM" id="Phobius"/>
    </source>
</evidence>
<feature type="region of interest" description="Disordered" evidence="3">
    <location>
        <begin position="1"/>
        <end position="20"/>
    </location>
</feature>
<dbReference type="EMBL" id="CP034205">
    <property type="protein sequence ID" value="QBZ57270.1"/>
    <property type="molecule type" value="Genomic_DNA"/>
</dbReference>
<proteinExistence type="predicted"/>
<evidence type="ECO:0000256" key="2">
    <source>
        <dbReference type="ARBA" id="ARBA00023004"/>
    </source>
</evidence>
<feature type="region of interest" description="Disordered" evidence="3">
    <location>
        <begin position="134"/>
        <end position="154"/>
    </location>
</feature>
<feature type="compositionally biased region" description="Polar residues" evidence="3">
    <location>
        <begin position="145"/>
        <end position="154"/>
    </location>
</feature>
<keyword evidence="4" id="KW-0472">Membrane</keyword>
<name>A0A4P7NAQ7_PYROR</name>
<keyword evidence="1" id="KW-0479">Metal-binding</keyword>
<keyword evidence="4" id="KW-1133">Transmembrane helix</keyword>
<feature type="region of interest" description="Disordered" evidence="3">
    <location>
        <begin position="224"/>
        <end position="266"/>
    </location>
</feature>
<reference evidence="5 6" key="1">
    <citation type="journal article" date="2019" name="Mol. Biol. Evol.">
        <title>Blast fungal genomes show frequent chromosomal changes, gene gains and losses, and effector gene turnover.</title>
        <authorList>
            <person name="Gomez Luciano L.B."/>
            <person name="Jason Tsai I."/>
            <person name="Chuma I."/>
            <person name="Tosa Y."/>
            <person name="Chen Y.H."/>
            <person name="Li J.Y."/>
            <person name="Li M.Y."/>
            <person name="Jade Lu M.Y."/>
            <person name="Nakayashiki H."/>
            <person name="Li W.H."/>
        </authorList>
    </citation>
    <scope>NUCLEOTIDE SEQUENCE [LARGE SCALE GENOMIC DNA]</scope>
    <source>
        <strain evidence="5">MZ5-1-6</strain>
    </source>
</reference>
<keyword evidence="2" id="KW-0408">Iron</keyword>
<keyword evidence="4" id="KW-0812">Transmembrane</keyword>
<organism evidence="5 6">
    <name type="scientific">Pyricularia oryzae</name>
    <name type="common">Rice blast fungus</name>
    <name type="synonym">Magnaporthe oryzae</name>
    <dbReference type="NCBI Taxonomy" id="318829"/>
    <lineage>
        <taxon>Eukaryota</taxon>
        <taxon>Fungi</taxon>
        <taxon>Dikarya</taxon>
        <taxon>Ascomycota</taxon>
        <taxon>Pezizomycotina</taxon>
        <taxon>Sordariomycetes</taxon>
        <taxon>Sordariomycetidae</taxon>
        <taxon>Magnaporthales</taxon>
        <taxon>Pyriculariaceae</taxon>
        <taxon>Pyricularia</taxon>
    </lineage>
</organism>
<feature type="compositionally biased region" description="Basic residues" evidence="3">
    <location>
        <begin position="240"/>
        <end position="260"/>
    </location>
</feature>
<dbReference type="Proteomes" id="UP000294847">
    <property type="component" value="Chromosome 2"/>
</dbReference>
<dbReference type="PANTHER" id="PTHR10869">
    <property type="entry name" value="PROLYL 4-HYDROXYLASE ALPHA SUBUNIT"/>
    <property type="match status" value="1"/>
</dbReference>
<evidence type="ECO:0000256" key="3">
    <source>
        <dbReference type="SAM" id="MobiDB-lite"/>
    </source>
</evidence>
<dbReference type="GO" id="GO:0005783">
    <property type="term" value="C:endoplasmic reticulum"/>
    <property type="evidence" value="ECO:0007669"/>
    <property type="project" value="TreeGrafter"/>
</dbReference>
<dbReference type="GO" id="GO:0004656">
    <property type="term" value="F:procollagen-proline 4-dioxygenase activity"/>
    <property type="evidence" value="ECO:0007669"/>
    <property type="project" value="TreeGrafter"/>
</dbReference>
<dbReference type="AlphaFoldDB" id="A0A4P7NAQ7"/>